<feature type="site" description="Interacts with tRNA; defines subfamily-specific binding signature" evidence="9">
    <location>
        <position position="295"/>
    </location>
</feature>
<evidence type="ECO:0000256" key="4">
    <source>
        <dbReference type="ARBA" id="ARBA00022643"/>
    </source>
</evidence>
<accession>A0A557QZ07</accession>
<keyword evidence="7 9" id="KW-0694">RNA-binding</keyword>
<comment type="catalytic activity">
    <reaction evidence="9">
        <text>5,6-dihydrouridine(16) in tRNA + NAD(+) = uridine(16) in tRNA + NADH + H(+)</text>
        <dbReference type="Rhea" id="RHEA:53380"/>
        <dbReference type="Rhea" id="RHEA-COMP:13543"/>
        <dbReference type="Rhea" id="RHEA-COMP:13544"/>
        <dbReference type="ChEBI" id="CHEBI:15378"/>
        <dbReference type="ChEBI" id="CHEBI:57540"/>
        <dbReference type="ChEBI" id="CHEBI:57945"/>
        <dbReference type="ChEBI" id="CHEBI:65315"/>
        <dbReference type="ChEBI" id="CHEBI:74443"/>
    </reaction>
</comment>
<evidence type="ECO:0000256" key="6">
    <source>
        <dbReference type="ARBA" id="ARBA00022857"/>
    </source>
</evidence>
<comment type="cofactor">
    <cofactor evidence="1 9 10 12">
        <name>FMN</name>
        <dbReference type="ChEBI" id="CHEBI:58210"/>
    </cofactor>
</comment>
<feature type="binding site" evidence="9 12">
    <location>
        <position position="61"/>
    </location>
    <ligand>
        <name>FMN</name>
        <dbReference type="ChEBI" id="CHEBI:58210"/>
    </ligand>
</feature>
<comment type="catalytic activity">
    <reaction evidence="9">
        <text>5,6-dihydrouridine(16) in tRNA + NADP(+) = uridine(16) in tRNA + NADPH + H(+)</text>
        <dbReference type="Rhea" id="RHEA:53376"/>
        <dbReference type="Rhea" id="RHEA-COMP:13543"/>
        <dbReference type="Rhea" id="RHEA-COMP:13544"/>
        <dbReference type="ChEBI" id="CHEBI:15378"/>
        <dbReference type="ChEBI" id="CHEBI:57783"/>
        <dbReference type="ChEBI" id="CHEBI:58349"/>
        <dbReference type="ChEBI" id="CHEBI:65315"/>
        <dbReference type="ChEBI" id="CHEBI:74443"/>
    </reaction>
</comment>
<feature type="binding site" evidence="12">
    <location>
        <position position="162"/>
    </location>
    <ligand>
        <name>FMN</name>
        <dbReference type="ChEBI" id="CHEBI:58210"/>
    </ligand>
</feature>
<feature type="site" description="Interacts with tRNA; defines subfamily-specific binding signature" evidence="9">
    <location>
        <position position="274"/>
    </location>
</feature>
<evidence type="ECO:0000256" key="9">
    <source>
        <dbReference type="HAMAP-Rule" id="MF_02043"/>
    </source>
</evidence>
<comment type="similarity">
    <text evidence="9">Belongs to the Dus family. DusC subfamily.</text>
</comment>
<keyword evidence="6 9" id="KW-0521">NADP</keyword>
<dbReference type="OrthoDB" id="5289281at2"/>
<evidence type="ECO:0000256" key="11">
    <source>
        <dbReference type="PIRSR" id="PIRSR006621-1"/>
    </source>
</evidence>
<dbReference type="InterPro" id="IPR035587">
    <property type="entry name" value="DUS-like_FMN-bd"/>
</dbReference>
<dbReference type="GO" id="GO:0010181">
    <property type="term" value="F:FMN binding"/>
    <property type="evidence" value="ECO:0007669"/>
    <property type="project" value="UniProtKB-UniRule"/>
</dbReference>
<dbReference type="InterPro" id="IPR018517">
    <property type="entry name" value="tRNA_hU_synthase_CS"/>
</dbReference>
<feature type="binding site" evidence="9 12">
    <location>
        <position position="133"/>
    </location>
    <ligand>
        <name>FMN</name>
        <dbReference type="ChEBI" id="CHEBI:58210"/>
    </ligand>
</feature>
<name>A0A557QZ07_9RHOO</name>
<protein>
    <recommendedName>
        <fullName evidence="9">tRNA-dihydrouridine(16) synthase</fullName>
        <ecNumber evidence="9">1.3.1.-</ecNumber>
    </recommendedName>
    <alternativeName>
        <fullName evidence="9">U16-specific dihydrouridine synthase</fullName>
        <shortName evidence="9">U16-specific Dus</shortName>
    </alternativeName>
    <alternativeName>
        <fullName evidence="9">tRNA-dihydrouridine synthase C</fullName>
    </alternativeName>
</protein>
<dbReference type="GO" id="GO:0102262">
    <property type="term" value="F:tRNA-dihydrouridine16 synthase activity"/>
    <property type="evidence" value="ECO:0007669"/>
    <property type="project" value="RHEA"/>
</dbReference>
<evidence type="ECO:0000256" key="3">
    <source>
        <dbReference type="ARBA" id="ARBA00022630"/>
    </source>
</evidence>
<evidence type="ECO:0000256" key="10">
    <source>
        <dbReference type="PIRNR" id="PIRNR006621"/>
    </source>
</evidence>
<dbReference type="GO" id="GO:0000049">
    <property type="term" value="F:tRNA binding"/>
    <property type="evidence" value="ECO:0007669"/>
    <property type="project" value="UniProtKB-UniRule"/>
</dbReference>
<evidence type="ECO:0000256" key="1">
    <source>
        <dbReference type="ARBA" id="ARBA00001917"/>
    </source>
</evidence>
<dbReference type="CDD" id="cd02801">
    <property type="entry name" value="DUS_like_FMN"/>
    <property type="match status" value="1"/>
</dbReference>
<reference evidence="14 15" key="1">
    <citation type="submission" date="2019-07" db="EMBL/GenBank/DDBJ databases">
        <title>The pathways for chlorine oxyanion respiration interact through the shared metabolite chlorate.</title>
        <authorList>
            <person name="Barnum T.P."/>
            <person name="Cheng Y."/>
            <person name="Hill K.A."/>
            <person name="Lucas L.N."/>
            <person name="Carlson H.K."/>
            <person name="Coates J.D."/>
        </authorList>
    </citation>
    <scope>NUCLEOTIDE SEQUENCE [LARGE SCALE GENOMIC DNA]</scope>
    <source>
        <strain evidence="14 15">SFB-3</strain>
    </source>
</reference>
<evidence type="ECO:0000313" key="15">
    <source>
        <dbReference type="Proteomes" id="UP000319502"/>
    </source>
</evidence>
<dbReference type="Pfam" id="PF01207">
    <property type="entry name" value="Dus"/>
    <property type="match status" value="1"/>
</dbReference>
<feature type="site" description="Interacts with tRNA; defines subfamily-specific binding signature" evidence="9">
    <location>
        <position position="272"/>
    </location>
</feature>
<keyword evidence="8 9" id="KW-0560">Oxidoreductase</keyword>
<evidence type="ECO:0000256" key="12">
    <source>
        <dbReference type="PIRSR" id="PIRSR006621-2"/>
    </source>
</evidence>
<feature type="active site" description="Proton donor" evidence="9 11">
    <location>
        <position position="91"/>
    </location>
</feature>
<keyword evidence="4 9" id="KW-0288">FMN</keyword>
<dbReference type="SUPFAM" id="SSF51395">
    <property type="entry name" value="FMN-linked oxidoreductases"/>
    <property type="match status" value="1"/>
</dbReference>
<dbReference type="EMBL" id="VMNK01000005">
    <property type="protein sequence ID" value="TVO58145.1"/>
    <property type="molecule type" value="Genomic_DNA"/>
</dbReference>
<dbReference type="GO" id="GO:0050660">
    <property type="term" value="F:flavin adenine dinucleotide binding"/>
    <property type="evidence" value="ECO:0007669"/>
    <property type="project" value="InterPro"/>
</dbReference>
<evidence type="ECO:0000256" key="8">
    <source>
        <dbReference type="ARBA" id="ARBA00023002"/>
    </source>
</evidence>
<dbReference type="InterPro" id="IPR001269">
    <property type="entry name" value="DUS_fam"/>
</dbReference>
<dbReference type="EC" id="1.3.1.-" evidence="9"/>
<dbReference type="PANTHER" id="PTHR45846">
    <property type="entry name" value="TRNA-DIHYDROURIDINE(47) SYNTHASE [NAD(P)(+)]-LIKE"/>
    <property type="match status" value="1"/>
</dbReference>
<comment type="caution">
    <text evidence="9">Lacks conserved residue(s) required for the propagation of feature annotation.</text>
</comment>
<sequence length="319" mass="34545">MEGLADEVLRDVLTRLSPYDQAVSEFVRISATVLPQRSFYRISPELAQGGRTAAGTPVQLQLMGSDPDLMAQNAARAAQWSPAGIDLNFGCPAQQVNRHRGGAVLLDEPETLHAVAAAVRAVMPRGGPKLTAKMRLGVRDTGLTLACAEALTEAGVERIVVHARTKLEGYRPPAHWVWVGRIADHVKVPVVANGEVWSVADWQRCRQESGVADVMLGRGAVADPFLARDIRAGRVRDAADPREADWAELLPAIAFFWARVRGKLAARHAPGRLKQWLAFLSRRFVQAEALYQALRPLNDIHAIDAALAAAGADCLARAA</sequence>
<feature type="binding site" evidence="9 12">
    <location>
        <begin position="217"/>
        <end position="218"/>
    </location>
    <ligand>
        <name>FMN</name>
        <dbReference type="ChEBI" id="CHEBI:58210"/>
    </ligand>
</feature>
<keyword evidence="15" id="KW-1185">Reference proteome</keyword>
<comment type="similarity">
    <text evidence="10">Belongs to the dus family.</text>
</comment>
<dbReference type="InterPro" id="IPR013785">
    <property type="entry name" value="Aldolase_TIM"/>
</dbReference>
<dbReference type="PROSITE" id="PS01136">
    <property type="entry name" value="UPF0034"/>
    <property type="match status" value="1"/>
</dbReference>
<feature type="site" description="Interacts with tRNA" evidence="9">
    <location>
        <position position="170"/>
    </location>
</feature>
<dbReference type="HAMAP" id="MF_02043">
    <property type="entry name" value="DusC_subfam"/>
    <property type="match status" value="1"/>
</dbReference>
<dbReference type="Gene3D" id="3.20.20.70">
    <property type="entry name" value="Aldolase class I"/>
    <property type="match status" value="1"/>
</dbReference>
<dbReference type="PIRSF" id="PIRSF006621">
    <property type="entry name" value="Dus"/>
    <property type="match status" value="1"/>
</dbReference>
<dbReference type="Gene3D" id="1.20.225.30">
    <property type="entry name" value="Dihydrouridine synthase, C-terminal recognition domain"/>
    <property type="match status" value="1"/>
</dbReference>
<dbReference type="Proteomes" id="UP000319502">
    <property type="component" value="Unassembled WGS sequence"/>
</dbReference>
<gene>
    <name evidence="9" type="primary">dusC</name>
    <name evidence="14" type="ORF">FHP91_06785</name>
</gene>
<feature type="domain" description="DUS-like FMN-binding" evidence="13">
    <location>
        <begin position="1"/>
        <end position="229"/>
    </location>
</feature>
<dbReference type="AlphaFoldDB" id="A0A557QZ07"/>
<proteinExistence type="inferred from homology"/>
<dbReference type="InterPro" id="IPR042270">
    <property type="entry name" value="DusC_C"/>
</dbReference>
<feature type="site" description="Interacts with tRNA" evidence="9">
    <location>
        <position position="88"/>
    </location>
</feature>
<feature type="site" description="Interacts with tRNA; defines subfamily-specific binding signature" evidence="9">
    <location>
        <position position="28"/>
    </location>
</feature>
<keyword evidence="2 9" id="KW-0820">tRNA-binding</keyword>
<keyword evidence="5 9" id="KW-0819">tRNA processing</keyword>
<keyword evidence="12" id="KW-0547">Nucleotide-binding</keyword>
<dbReference type="InterPro" id="IPR032886">
    <property type="entry name" value="DusC"/>
</dbReference>
<keyword evidence="3 9" id="KW-0285">Flavoprotein</keyword>
<comment type="function">
    <text evidence="9">Catalyzes the synthesis of 5,6-dihydrouridine (D), a modified base found in the D-loop of most tRNAs, via the reduction of the C5-C6 double bond in target uridines. Specifically modifies U16 in tRNAs.</text>
</comment>
<comment type="caution">
    <text evidence="14">The sequence shown here is derived from an EMBL/GenBank/DDBJ whole genome shotgun (WGS) entry which is preliminary data.</text>
</comment>
<feature type="binding site" evidence="9">
    <location>
        <begin position="193"/>
        <end position="195"/>
    </location>
    <ligand>
        <name>FMN</name>
        <dbReference type="ChEBI" id="CHEBI:58210"/>
    </ligand>
</feature>
<evidence type="ECO:0000259" key="13">
    <source>
        <dbReference type="Pfam" id="PF01207"/>
    </source>
</evidence>
<evidence type="ECO:0000313" key="14">
    <source>
        <dbReference type="EMBL" id="TVO58145.1"/>
    </source>
</evidence>
<organism evidence="14 15">
    <name type="scientific">Denitromonas halophila</name>
    <dbReference type="NCBI Taxonomy" id="1629404"/>
    <lineage>
        <taxon>Bacteria</taxon>
        <taxon>Pseudomonadati</taxon>
        <taxon>Pseudomonadota</taxon>
        <taxon>Betaproteobacteria</taxon>
        <taxon>Rhodocyclales</taxon>
        <taxon>Zoogloeaceae</taxon>
        <taxon>Denitromonas</taxon>
    </lineage>
</organism>
<evidence type="ECO:0000256" key="7">
    <source>
        <dbReference type="ARBA" id="ARBA00022884"/>
    </source>
</evidence>
<dbReference type="PANTHER" id="PTHR45846:SF1">
    <property type="entry name" value="TRNA-DIHYDROURIDINE(47) SYNTHASE [NAD(P)(+)]-LIKE"/>
    <property type="match status" value="1"/>
</dbReference>
<evidence type="ECO:0000256" key="5">
    <source>
        <dbReference type="ARBA" id="ARBA00022694"/>
    </source>
</evidence>
<evidence type="ECO:0000256" key="2">
    <source>
        <dbReference type="ARBA" id="ARBA00022555"/>
    </source>
</evidence>